<evidence type="ECO:0000256" key="2">
    <source>
        <dbReference type="ARBA" id="ARBA00022525"/>
    </source>
</evidence>
<dbReference type="AlphaFoldDB" id="A0A918BYE7"/>
<comment type="subcellular location">
    <subcellularLocation>
        <location evidence="1">Secreted</location>
    </subcellularLocation>
</comment>
<dbReference type="EMBL" id="BMQL01000002">
    <property type="protein sequence ID" value="GGQ96303.1"/>
    <property type="molecule type" value="Genomic_DNA"/>
</dbReference>
<name>A0A918BYE7_9DEIO</name>
<reference evidence="7" key="1">
    <citation type="journal article" date="2014" name="Int. J. Syst. Evol. Microbiol.">
        <title>Complete genome sequence of Corynebacterium casei LMG S-19264T (=DSM 44701T), isolated from a smear-ripened cheese.</title>
        <authorList>
            <consortium name="US DOE Joint Genome Institute (JGI-PGF)"/>
            <person name="Walter F."/>
            <person name="Albersmeier A."/>
            <person name="Kalinowski J."/>
            <person name="Ruckert C."/>
        </authorList>
    </citation>
    <scope>NUCLEOTIDE SEQUENCE</scope>
    <source>
        <strain evidence="7">JCM 31311</strain>
    </source>
</reference>
<keyword evidence="2" id="KW-0964">Secreted</keyword>
<proteinExistence type="predicted"/>
<sequence>MKSGFRKKLHNWRELCAKFIMLAVLVLGTGQAASTIGACSKLGGTLGTNLFDNDGSFGTLTGTPANPTWAAALTTGRTTLKYINKTIRTTPWAGSPEDGEYTISNTTAYRTDGAWWNFTDHTGSSNGTPTGNLNGLMMVINASVVADTFYQQTLTVTPNTNYEYGLWIMNMLKSNSNNPNIQVEVDRIVGGVALPTQIVAVTGNIPNTNPATWQAFGSVINSGPATQMVVRFKNKNPGGGGNDLAIDDLIFTNCTGLSIGSLSGTVYLDTNRDSVLQAATDTVQAGVTVQLVNAAGAVTSSAITDSTGYYVFYNVPAATYTVRVQPSDPTINATYVATAPTGAQRTSVVIGNGAFVLNQDFGYQQGVDVQALKTQRLGTTGTFSSAALTSVPRTQFVQYQLTLKNNGTVATTTPSTLTDVLSSSFSAPTIAAAAAAAGGATGCAASFGSGSTSKTLTMTAATLPAGASCVVTIQVQANTAAPLSNTATASPPSGIPDYATSNNTATVSTTVLGSPVVVLTKRVRNLGPASALNTSAVFSTAISGSPGDVTEYCIDYSNAAGVLNASGFVLTDVVPANTSAWTDGYGAGKGLQWVSTVAGTTTTTLLTSATTSAASTPSPDDAGELNSTATLRVGTLNSGDSGNMCFRALIR</sequence>
<keyword evidence="3 4" id="KW-0732">Signal</keyword>
<dbReference type="InterPro" id="IPR033764">
    <property type="entry name" value="Sdr_B"/>
</dbReference>
<protein>
    <recommendedName>
        <fullName evidence="9">DUF11 domain-containing protein</fullName>
    </recommendedName>
</protein>
<comment type="caution">
    <text evidence="7">The sequence shown here is derived from an EMBL/GenBank/DDBJ whole genome shotgun (WGS) entry which is preliminary data.</text>
</comment>
<evidence type="ECO:0008006" key="9">
    <source>
        <dbReference type="Google" id="ProtNLM"/>
    </source>
</evidence>
<feature type="chain" id="PRO_5037690345" description="DUF11 domain-containing protein" evidence="4">
    <location>
        <begin position="33"/>
        <end position="651"/>
    </location>
</feature>
<keyword evidence="8" id="KW-1185">Reference proteome</keyword>
<dbReference type="Proteomes" id="UP000603865">
    <property type="component" value="Unassembled WGS sequence"/>
</dbReference>
<evidence type="ECO:0000256" key="3">
    <source>
        <dbReference type="ARBA" id="ARBA00022729"/>
    </source>
</evidence>
<evidence type="ECO:0000313" key="8">
    <source>
        <dbReference type="Proteomes" id="UP000603865"/>
    </source>
</evidence>
<evidence type="ECO:0000256" key="4">
    <source>
        <dbReference type="SAM" id="SignalP"/>
    </source>
</evidence>
<dbReference type="InterPro" id="IPR013783">
    <property type="entry name" value="Ig-like_fold"/>
</dbReference>
<dbReference type="RefSeq" id="WP_189088000.1">
    <property type="nucleotide sequence ID" value="NZ_BMQL01000002.1"/>
</dbReference>
<accession>A0A918BYE7</accession>
<dbReference type="Pfam" id="PF01345">
    <property type="entry name" value="DUF11"/>
    <property type="match status" value="1"/>
</dbReference>
<dbReference type="GO" id="GO:0005576">
    <property type="term" value="C:extracellular region"/>
    <property type="evidence" value="ECO:0007669"/>
    <property type="project" value="UniProtKB-SubCell"/>
</dbReference>
<evidence type="ECO:0000259" key="6">
    <source>
        <dbReference type="Pfam" id="PF17210"/>
    </source>
</evidence>
<feature type="domain" description="SD-repeat containing protein B" evidence="6">
    <location>
        <begin position="262"/>
        <end position="328"/>
    </location>
</feature>
<evidence type="ECO:0000313" key="7">
    <source>
        <dbReference type="EMBL" id="GGQ96303.1"/>
    </source>
</evidence>
<evidence type="ECO:0000259" key="5">
    <source>
        <dbReference type="Pfam" id="PF01345"/>
    </source>
</evidence>
<dbReference type="Gene3D" id="2.60.40.10">
    <property type="entry name" value="Immunoglobulins"/>
    <property type="match status" value="2"/>
</dbReference>
<feature type="signal peptide" evidence="4">
    <location>
        <begin position="1"/>
        <end position="32"/>
    </location>
</feature>
<gene>
    <name evidence="7" type="ORF">GCM10008957_05690</name>
</gene>
<dbReference type="Pfam" id="PF17210">
    <property type="entry name" value="SdrD_B"/>
    <property type="match status" value="1"/>
</dbReference>
<dbReference type="SUPFAM" id="SSF117074">
    <property type="entry name" value="Hypothetical protein PA1324"/>
    <property type="match status" value="1"/>
</dbReference>
<organism evidence="7 8">
    <name type="scientific">Deinococcus ruber</name>
    <dbReference type="NCBI Taxonomy" id="1848197"/>
    <lineage>
        <taxon>Bacteria</taxon>
        <taxon>Thermotogati</taxon>
        <taxon>Deinococcota</taxon>
        <taxon>Deinococci</taxon>
        <taxon>Deinococcales</taxon>
        <taxon>Deinococcaceae</taxon>
        <taxon>Deinococcus</taxon>
    </lineage>
</organism>
<reference evidence="7" key="2">
    <citation type="submission" date="2020-09" db="EMBL/GenBank/DDBJ databases">
        <authorList>
            <person name="Sun Q."/>
            <person name="Ohkuma M."/>
        </authorList>
    </citation>
    <scope>NUCLEOTIDE SEQUENCE</scope>
    <source>
        <strain evidence="7">JCM 31311</strain>
    </source>
</reference>
<feature type="domain" description="DUF11" evidence="5">
    <location>
        <begin position="391"/>
        <end position="508"/>
    </location>
</feature>
<evidence type="ECO:0000256" key="1">
    <source>
        <dbReference type="ARBA" id="ARBA00004613"/>
    </source>
</evidence>
<dbReference type="InterPro" id="IPR001434">
    <property type="entry name" value="OmcB-like_DUF11"/>
</dbReference>